<evidence type="ECO:0000313" key="10">
    <source>
        <dbReference type="EMBL" id="AXF26119.1"/>
    </source>
</evidence>
<evidence type="ECO:0000259" key="9">
    <source>
        <dbReference type="PROSITE" id="PS50109"/>
    </source>
</evidence>
<dbReference type="Gene3D" id="1.10.287.130">
    <property type="match status" value="1"/>
</dbReference>
<dbReference type="EC" id="2.7.13.3" evidence="2"/>
<dbReference type="Pfam" id="PF02518">
    <property type="entry name" value="HATPase_c"/>
    <property type="match status" value="1"/>
</dbReference>
<dbReference type="CDD" id="cd00082">
    <property type="entry name" value="HisKA"/>
    <property type="match status" value="1"/>
</dbReference>
<dbReference type="InterPro" id="IPR036890">
    <property type="entry name" value="HATPase_C_sf"/>
</dbReference>
<organism evidence="10 11">
    <name type="scientific">Burkholderia pyrrocinia</name>
    <name type="common">Pseudomonas pyrrocinia</name>
    <dbReference type="NCBI Taxonomy" id="60550"/>
    <lineage>
        <taxon>Bacteria</taxon>
        <taxon>Pseudomonadati</taxon>
        <taxon>Pseudomonadota</taxon>
        <taxon>Betaproteobacteria</taxon>
        <taxon>Burkholderiales</taxon>
        <taxon>Burkholderiaceae</taxon>
        <taxon>Burkholderia</taxon>
        <taxon>Burkholderia cepacia complex</taxon>
    </lineage>
</organism>
<sequence length="460" mass="49754">MNNELDDSCSAFAARTTWKSLSDASGPEMTPVFEELMSQSLLALDMHVLRHVSNTMATEVPPARRVGKLLEAAIQGAAATWGVIAVIRESGWEGVADATVADSPHVDRLPIDRLPVPIIAAAVHLRNGLVLRDACIADRWRTDDYVRRCKPRSVICVPIRCNGALMGALYLEHGGLPGNFTPAKIALVEIIALHAGFVLENLRLHDELAAQHARLSSTEAAMRDTLSEMDRAGRLTAYGELAASIVHEVAQPVTAIDTSARAGLKWLNRSAPNIDAAREMLAHICACAVRARNIISALRAKARHAAPVFAVFDLADALCEAAEILESTLDAMKVSLRVDGCSSPMPMCGERIQLQQAIISLLMNGAESMLCRPEHERVLVLTCESGQNLLHIRIDDSGDGFDPQLAERIFEPLFTTKPHGMGMGLSICNSIVDAHHGQLELTPRLEGGTRATVTLPLFSM</sequence>
<evidence type="ECO:0000256" key="7">
    <source>
        <dbReference type="ARBA" id="ARBA00022840"/>
    </source>
</evidence>
<keyword evidence="3" id="KW-0597">Phosphoprotein</keyword>
<dbReference type="PANTHER" id="PTHR43065">
    <property type="entry name" value="SENSOR HISTIDINE KINASE"/>
    <property type="match status" value="1"/>
</dbReference>
<accession>A0A2Z5N977</accession>
<dbReference type="SUPFAM" id="SSF55781">
    <property type="entry name" value="GAF domain-like"/>
    <property type="match status" value="1"/>
</dbReference>
<dbReference type="RefSeq" id="WP_114182479.1">
    <property type="nucleotide sequence ID" value="NZ_CP024904.1"/>
</dbReference>
<dbReference type="PRINTS" id="PR00344">
    <property type="entry name" value="BCTRLSENSOR"/>
</dbReference>
<keyword evidence="4" id="KW-0808">Transferase</keyword>
<keyword evidence="8" id="KW-0902">Two-component regulatory system</keyword>
<dbReference type="EMBL" id="CP024904">
    <property type="protein sequence ID" value="AXF26119.1"/>
    <property type="molecule type" value="Genomic_DNA"/>
</dbReference>
<evidence type="ECO:0000313" key="11">
    <source>
        <dbReference type="Proteomes" id="UP000253104"/>
    </source>
</evidence>
<keyword evidence="5" id="KW-0547">Nucleotide-binding</keyword>
<dbReference type="InterPro" id="IPR005467">
    <property type="entry name" value="His_kinase_dom"/>
</dbReference>
<dbReference type="PROSITE" id="PS50109">
    <property type="entry name" value="HIS_KIN"/>
    <property type="match status" value="1"/>
</dbReference>
<reference evidence="10 11" key="1">
    <citation type="journal article" date="2018" name="ISME J.">
        <title>Involvement of Burkholderiaceae and sulfurous volatiles in disease-suppressive soils.</title>
        <authorList>
            <person name="Carrion V.J."/>
            <person name="Cordovez V."/>
            <person name="Tyc O."/>
            <person name="Etalo D.W."/>
            <person name="de Bruijn I."/>
            <person name="de Jager V.C."/>
            <person name="Medema M.H."/>
            <person name="Eberl L."/>
            <person name="Raaijmakers J.M."/>
        </authorList>
    </citation>
    <scope>NUCLEOTIDE SEQUENCE [LARGE SCALE GENOMIC DNA]</scope>
    <source>
        <strain evidence="11">mHSR5</strain>
    </source>
</reference>
<dbReference type="InterPro" id="IPR003594">
    <property type="entry name" value="HATPase_dom"/>
</dbReference>
<dbReference type="SMART" id="SM00387">
    <property type="entry name" value="HATPase_c"/>
    <property type="match status" value="1"/>
</dbReference>
<dbReference type="Gene3D" id="3.30.565.10">
    <property type="entry name" value="Histidine kinase-like ATPase, C-terminal domain"/>
    <property type="match status" value="1"/>
</dbReference>
<dbReference type="GO" id="GO:0000155">
    <property type="term" value="F:phosphorelay sensor kinase activity"/>
    <property type="evidence" value="ECO:0007669"/>
    <property type="project" value="InterPro"/>
</dbReference>
<dbReference type="PANTHER" id="PTHR43065:SF10">
    <property type="entry name" value="PEROXIDE STRESS-ACTIVATED HISTIDINE KINASE MAK3"/>
    <property type="match status" value="1"/>
</dbReference>
<dbReference type="InterPro" id="IPR003661">
    <property type="entry name" value="HisK_dim/P_dom"/>
</dbReference>
<evidence type="ECO:0000256" key="1">
    <source>
        <dbReference type="ARBA" id="ARBA00000085"/>
    </source>
</evidence>
<dbReference type="InterPro" id="IPR003018">
    <property type="entry name" value="GAF"/>
</dbReference>
<dbReference type="GO" id="GO:0005524">
    <property type="term" value="F:ATP binding"/>
    <property type="evidence" value="ECO:0007669"/>
    <property type="project" value="UniProtKB-KW"/>
</dbReference>
<gene>
    <name evidence="10" type="ORF">CUJ89_35620</name>
</gene>
<dbReference type="InterPro" id="IPR029016">
    <property type="entry name" value="GAF-like_dom_sf"/>
</dbReference>
<keyword evidence="7" id="KW-0067">ATP-binding</keyword>
<dbReference type="SMART" id="SM00065">
    <property type="entry name" value="GAF"/>
    <property type="match status" value="1"/>
</dbReference>
<dbReference type="Proteomes" id="UP000253104">
    <property type="component" value="Chromosome mHSR5_C"/>
</dbReference>
<proteinExistence type="predicted"/>
<protein>
    <recommendedName>
        <fullName evidence="2">histidine kinase</fullName>
        <ecNumber evidence="2">2.7.13.3</ecNumber>
    </recommendedName>
</protein>
<dbReference type="OrthoDB" id="8872837at2"/>
<dbReference type="InterPro" id="IPR004358">
    <property type="entry name" value="Sig_transdc_His_kin-like_C"/>
</dbReference>
<dbReference type="Gene3D" id="3.30.450.40">
    <property type="match status" value="1"/>
</dbReference>
<dbReference type="Pfam" id="PF01590">
    <property type="entry name" value="GAF"/>
    <property type="match status" value="1"/>
</dbReference>
<dbReference type="SUPFAM" id="SSF55874">
    <property type="entry name" value="ATPase domain of HSP90 chaperone/DNA topoisomerase II/histidine kinase"/>
    <property type="match status" value="1"/>
</dbReference>
<evidence type="ECO:0000256" key="4">
    <source>
        <dbReference type="ARBA" id="ARBA00022679"/>
    </source>
</evidence>
<evidence type="ECO:0000256" key="2">
    <source>
        <dbReference type="ARBA" id="ARBA00012438"/>
    </source>
</evidence>
<dbReference type="SMART" id="SM00388">
    <property type="entry name" value="HisKA"/>
    <property type="match status" value="1"/>
</dbReference>
<feature type="domain" description="Histidine kinase" evidence="9">
    <location>
        <begin position="244"/>
        <end position="459"/>
    </location>
</feature>
<dbReference type="AlphaFoldDB" id="A0A2Z5N977"/>
<evidence type="ECO:0000256" key="3">
    <source>
        <dbReference type="ARBA" id="ARBA00022553"/>
    </source>
</evidence>
<keyword evidence="6 10" id="KW-0418">Kinase</keyword>
<name>A0A2Z5N977_BURPY</name>
<evidence type="ECO:0000256" key="6">
    <source>
        <dbReference type="ARBA" id="ARBA00022777"/>
    </source>
</evidence>
<evidence type="ECO:0000256" key="8">
    <source>
        <dbReference type="ARBA" id="ARBA00023012"/>
    </source>
</evidence>
<evidence type="ECO:0000256" key="5">
    <source>
        <dbReference type="ARBA" id="ARBA00022741"/>
    </source>
</evidence>
<comment type="catalytic activity">
    <reaction evidence="1">
        <text>ATP + protein L-histidine = ADP + protein N-phospho-L-histidine.</text>
        <dbReference type="EC" id="2.7.13.3"/>
    </reaction>
</comment>